<dbReference type="PANTHER" id="PTHR28309:SF1">
    <property type="entry name" value="REQUIRED FOR EXCISION 1-B DOMAIN-CONTAINING PROTEIN"/>
    <property type="match status" value="1"/>
</dbReference>
<gene>
    <name evidence="3" type="ORF">CVIRNUC_001363</name>
</gene>
<dbReference type="EMBL" id="CAUYUE010000002">
    <property type="protein sequence ID" value="CAK0741968.1"/>
    <property type="molecule type" value="Genomic_DNA"/>
</dbReference>
<evidence type="ECO:0000256" key="2">
    <source>
        <dbReference type="SAM" id="MobiDB-lite"/>
    </source>
</evidence>
<organism evidence="3 4">
    <name type="scientific">Coccomyxa viridis</name>
    <dbReference type="NCBI Taxonomy" id="1274662"/>
    <lineage>
        <taxon>Eukaryota</taxon>
        <taxon>Viridiplantae</taxon>
        <taxon>Chlorophyta</taxon>
        <taxon>core chlorophytes</taxon>
        <taxon>Trebouxiophyceae</taxon>
        <taxon>Trebouxiophyceae incertae sedis</taxon>
        <taxon>Coccomyxaceae</taxon>
        <taxon>Coccomyxa</taxon>
    </lineage>
</organism>
<dbReference type="PANTHER" id="PTHR28309">
    <property type="entry name" value="REQUIRED FOR EXCISION 1-B DOMAIN-CONTAINING PROTEIN"/>
    <property type="match status" value="1"/>
</dbReference>
<dbReference type="Pfam" id="PF14966">
    <property type="entry name" value="DNA_repr_REX1B"/>
    <property type="match status" value="1"/>
</dbReference>
<evidence type="ECO:0000313" key="4">
    <source>
        <dbReference type="Proteomes" id="UP001314263"/>
    </source>
</evidence>
<protein>
    <submittedName>
        <fullName evidence="3">Uncharacterized protein</fullName>
    </submittedName>
</protein>
<feature type="coiled-coil region" evidence="1">
    <location>
        <begin position="192"/>
        <end position="219"/>
    </location>
</feature>
<comment type="caution">
    <text evidence="3">The sequence shown here is derived from an EMBL/GenBank/DDBJ whole genome shotgun (WGS) entry which is preliminary data.</text>
</comment>
<keyword evidence="1" id="KW-0175">Coiled coil</keyword>
<sequence length="224" mass="24425">MPHPSDVSQQQRSASMQNGSEAEDHIHGAAHPHAVLNALLSVKACQQQRVQQYSTFNASFRRYLDTGEETAYRQAMVEATRAFSQVNETVRAQERHLRQELHEDALADSLSALQKGEEAKLRFTLIQQALKQSASEGRFSWQTHLEGTLSPEAHPAAANSAPGVLHDSSNGHAHGCCGAVAEPTQQEFSSALAEATQELQAAVMSINDILEELQEVEESLSEAA</sequence>
<dbReference type="Proteomes" id="UP001314263">
    <property type="component" value="Unassembled WGS sequence"/>
</dbReference>
<feature type="region of interest" description="Disordered" evidence="2">
    <location>
        <begin position="1"/>
        <end position="22"/>
    </location>
</feature>
<feature type="compositionally biased region" description="Polar residues" evidence="2">
    <location>
        <begin position="1"/>
        <end position="20"/>
    </location>
</feature>
<dbReference type="AlphaFoldDB" id="A0AAV1HTT9"/>
<dbReference type="InterPro" id="IPR039491">
    <property type="entry name" value="REX1-B"/>
</dbReference>
<reference evidence="3 4" key="1">
    <citation type="submission" date="2023-10" db="EMBL/GenBank/DDBJ databases">
        <authorList>
            <person name="Maclean D."/>
            <person name="Macfadyen A."/>
        </authorList>
    </citation>
    <scope>NUCLEOTIDE SEQUENCE [LARGE SCALE GENOMIC DNA]</scope>
</reference>
<evidence type="ECO:0000313" key="3">
    <source>
        <dbReference type="EMBL" id="CAK0741968.1"/>
    </source>
</evidence>
<name>A0AAV1HTT9_9CHLO</name>
<keyword evidence="4" id="KW-1185">Reference proteome</keyword>
<accession>A0AAV1HTT9</accession>
<proteinExistence type="predicted"/>
<evidence type="ECO:0000256" key="1">
    <source>
        <dbReference type="SAM" id="Coils"/>
    </source>
</evidence>